<sequence>MKKLVITALALFVSVATFAQSEAFTKFYNKYADNDQFTQVTVTSKMFSLFTEIEGETPEDKEVLEAISKLKGLKVLAADSIKDGRKYYKEAFAGINGTGFEELMTVRDGKDDMKFMIKENGGKISELLMLVGGDTKFVFISLYGEIDLKQMSKMSKSLNIGGMQYLQNLDESKNKK</sequence>
<gene>
    <name evidence="2" type="ORF">QWY31_15880</name>
</gene>
<keyword evidence="1" id="KW-0732">Signal</keyword>
<dbReference type="Proteomes" id="UP001168552">
    <property type="component" value="Unassembled WGS sequence"/>
</dbReference>
<dbReference type="RefSeq" id="WP_320005529.1">
    <property type="nucleotide sequence ID" value="NZ_JAUHJS010000010.1"/>
</dbReference>
<organism evidence="2 3">
    <name type="scientific">Shiella aurantiaca</name>
    <dbReference type="NCBI Taxonomy" id="3058365"/>
    <lineage>
        <taxon>Bacteria</taxon>
        <taxon>Pseudomonadati</taxon>
        <taxon>Bacteroidota</taxon>
        <taxon>Cytophagia</taxon>
        <taxon>Cytophagales</taxon>
        <taxon>Shiellaceae</taxon>
        <taxon>Shiella</taxon>
    </lineage>
</organism>
<dbReference type="InterPro" id="IPR025348">
    <property type="entry name" value="DUF4252"/>
</dbReference>
<name>A0ABT8F9W2_9BACT</name>
<protein>
    <submittedName>
        <fullName evidence="2">DUF4252 domain-containing protein</fullName>
    </submittedName>
</protein>
<dbReference type="Pfam" id="PF14060">
    <property type="entry name" value="DUF4252"/>
    <property type="match status" value="1"/>
</dbReference>
<reference evidence="2" key="1">
    <citation type="submission" date="2023-06" db="EMBL/GenBank/DDBJ databases">
        <title>Cytophagales bacterium Strain LB-30, isolated from soil.</title>
        <authorList>
            <person name="Liu B."/>
        </authorList>
    </citation>
    <scope>NUCLEOTIDE SEQUENCE</scope>
    <source>
        <strain evidence="2">LB-30</strain>
    </source>
</reference>
<comment type="caution">
    <text evidence="2">The sequence shown here is derived from an EMBL/GenBank/DDBJ whole genome shotgun (WGS) entry which is preliminary data.</text>
</comment>
<feature type="signal peptide" evidence="1">
    <location>
        <begin position="1"/>
        <end position="19"/>
    </location>
</feature>
<feature type="chain" id="PRO_5045923380" evidence="1">
    <location>
        <begin position="20"/>
        <end position="176"/>
    </location>
</feature>
<dbReference type="EMBL" id="JAUHJS010000010">
    <property type="protein sequence ID" value="MDN4166991.1"/>
    <property type="molecule type" value="Genomic_DNA"/>
</dbReference>
<evidence type="ECO:0000313" key="2">
    <source>
        <dbReference type="EMBL" id="MDN4166991.1"/>
    </source>
</evidence>
<keyword evidence="3" id="KW-1185">Reference proteome</keyword>
<proteinExistence type="predicted"/>
<evidence type="ECO:0000256" key="1">
    <source>
        <dbReference type="SAM" id="SignalP"/>
    </source>
</evidence>
<evidence type="ECO:0000313" key="3">
    <source>
        <dbReference type="Proteomes" id="UP001168552"/>
    </source>
</evidence>
<accession>A0ABT8F9W2</accession>